<dbReference type="Proteomes" id="UP000002640">
    <property type="component" value="Unassembled WGS sequence"/>
</dbReference>
<dbReference type="EMBL" id="JH159156">
    <property type="protein sequence ID" value="EGZ13339.1"/>
    <property type="molecule type" value="Genomic_DNA"/>
</dbReference>
<gene>
    <name evidence="2" type="ORF">PHYSODRAFT_302976</name>
    <name evidence="1" type="ORF">PHYSODRAFT_308249</name>
</gene>
<name>G4ZU65_PHYSP</name>
<evidence type="ECO:0000313" key="2">
    <source>
        <dbReference type="EMBL" id="EGZ13339.1"/>
    </source>
</evidence>
<accession>G4ZU65</accession>
<dbReference type="EMBL" id="JH159184">
    <property type="protein sequence ID" value="EGZ04457.1"/>
    <property type="molecule type" value="Genomic_DNA"/>
</dbReference>
<keyword evidence="3" id="KW-1185">Reference proteome</keyword>
<dbReference type="GeneID" id="20642208"/>
<dbReference type="InParanoid" id="G4ZU65"/>
<reference evidence="2" key="2">
    <citation type="submission" date="2011-09" db="EMBL/GenBank/DDBJ databases">
        <authorList>
            <consortium name="US DOE Joint Genome Institute (JGI-PGF)"/>
            <person name="Aerts A."/>
            <person name="Grimwood J."/>
            <person name="Schmutz J."/>
            <person name="Lucas S."/>
            <person name="Hammon N."/>
            <person name="Glavina del Rio T."/>
            <person name="Dalin E."/>
            <person name="Tice H."/>
            <person name="Pitluck S."/>
            <person name="Dehal P."/>
            <person name="Chapman J."/>
            <person name="Putman N.H."/>
            <person name="Salamov A.A."/>
            <person name="Terry A."/>
            <person name="Rokhsar D.S."/>
            <person name="Boore J.L."/>
            <person name="Tripathy S."/>
            <person name="Tyler B.M."/>
            <person name="Grigoriev I.V."/>
        </authorList>
    </citation>
    <scope>NUCLEOTIDE SEQUENCE</scope>
    <source>
        <strain evidence="2">P6497</strain>
    </source>
</reference>
<dbReference type="RefSeq" id="XP_009530768.1">
    <property type="nucleotide sequence ID" value="XM_009532473.1"/>
</dbReference>
<dbReference type="SMR" id="G4ZU65"/>
<sequence length="216" mass="24609">MKLYEDGFQVIKKAITEAQAAAIRLKRGAEQDELRLQAYVPQWEESDDPLVPIETAVNGCASGYNEHWVIRPGSWVFLKSFPGGPQQQVHRDFLNSETVDADDEELPAFVLIALQNGTRLATYGWNNRRPRKETEKIVSLNKGDLVICRGDLAHRGVSYDCVNIRLHCYLDVDLPGVSYRYNMTQLCRFQMYACRTCSVATFDMKSARREHENGCT</sequence>
<proteinExistence type="predicted"/>
<reference evidence="2 3" key="1">
    <citation type="journal article" date="2006" name="Science">
        <title>Phytophthora genome sequences uncover evolutionary origins and mechanisms of pathogenesis.</title>
        <authorList>
            <person name="Tyler B.M."/>
            <person name="Tripathy S."/>
            <person name="Zhang X."/>
            <person name="Dehal P."/>
            <person name="Jiang R.H."/>
            <person name="Aerts A."/>
            <person name="Arredondo F.D."/>
            <person name="Baxter L."/>
            <person name="Bensasson D."/>
            <person name="Beynon J.L."/>
            <person name="Chapman J."/>
            <person name="Damasceno C.M."/>
            <person name="Dorrance A.E."/>
            <person name="Dou D."/>
            <person name="Dickerman A.W."/>
            <person name="Dubchak I.L."/>
            <person name="Garbelotto M."/>
            <person name="Gijzen M."/>
            <person name="Gordon S.G."/>
            <person name="Govers F."/>
            <person name="Grunwald N.J."/>
            <person name="Huang W."/>
            <person name="Ivors K.L."/>
            <person name="Jones R.W."/>
            <person name="Kamoun S."/>
            <person name="Krampis K."/>
            <person name="Lamour K.H."/>
            <person name="Lee M.K."/>
            <person name="McDonald W.H."/>
            <person name="Medina M."/>
            <person name="Meijer H.J."/>
            <person name="Nordberg E.K."/>
            <person name="Maclean D.J."/>
            <person name="Ospina-Giraldo M.D."/>
            <person name="Morris P.F."/>
            <person name="Phuntumart V."/>
            <person name="Putnam N.H."/>
            <person name="Rash S."/>
            <person name="Rose J.K."/>
            <person name="Sakihama Y."/>
            <person name="Salamov A.A."/>
            <person name="Savidor A."/>
            <person name="Scheuring C.F."/>
            <person name="Smith B.M."/>
            <person name="Sobral B.W."/>
            <person name="Terry A."/>
            <person name="Torto-Alalibo T.A."/>
            <person name="Win J."/>
            <person name="Xu Z."/>
            <person name="Zhang H."/>
            <person name="Grigoriev I.V."/>
            <person name="Rokhsar D.S."/>
            <person name="Boore J.L."/>
        </authorList>
    </citation>
    <scope>NUCLEOTIDE SEQUENCE [LARGE SCALE GENOMIC DNA]</scope>
    <source>
        <strain evidence="2 3">P6497</strain>
    </source>
</reference>
<dbReference type="GeneID" id="20643009"/>
<evidence type="ECO:0008006" key="4">
    <source>
        <dbReference type="Google" id="ProtNLM"/>
    </source>
</evidence>
<evidence type="ECO:0000313" key="1">
    <source>
        <dbReference type="EMBL" id="EGZ04457.1"/>
    </source>
</evidence>
<evidence type="ECO:0000313" key="3">
    <source>
        <dbReference type="Proteomes" id="UP000002640"/>
    </source>
</evidence>
<organism evidence="3">
    <name type="scientific">Phytophthora sojae (strain P6497)</name>
    <name type="common">Soybean stem and root rot agent</name>
    <name type="synonym">Phytophthora megasperma f. sp. glycines</name>
    <dbReference type="NCBI Taxonomy" id="1094619"/>
    <lineage>
        <taxon>Eukaryota</taxon>
        <taxon>Sar</taxon>
        <taxon>Stramenopiles</taxon>
        <taxon>Oomycota</taxon>
        <taxon>Peronosporomycetes</taxon>
        <taxon>Peronosporales</taxon>
        <taxon>Peronosporaceae</taxon>
        <taxon>Phytophthora</taxon>
    </lineage>
</organism>
<dbReference type="SUPFAM" id="SSF51197">
    <property type="entry name" value="Clavaminate synthase-like"/>
    <property type="match status" value="1"/>
</dbReference>
<protein>
    <recommendedName>
        <fullName evidence="4">Fe2OG dioxygenase domain-containing protein</fullName>
    </recommendedName>
</protein>
<dbReference type="KEGG" id="psoj:PHYSODRAFT_302976"/>
<dbReference type="AlphaFoldDB" id="G4ZU65"/>
<dbReference type="KEGG" id="psoj:PHYSODRAFT_308249"/>
<dbReference type="RefSeq" id="XP_009540102.1">
    <property type="nucleotide sequence ID" value="XM_009541807.1"/>
</dbReference>